<dbReference type="RefSeq" id="WP_010915785.1">
    <property type="nucleotide sequence ID" value="NC_002679.1"/>
</dbReference>
<feature type="transmembrane region" description="Helical" evidence="8">
    <location>
        <begin position="67"/>
        <end position="92"/>
    </location>
</feature>
<keyword evidence="3" id="KW-1003">Cell membrane</keyword>
<proteinExistence type="inferred from homology"/>
<dbReference type="HOGENOM" id="CLU_016047_3_1_5"/>
<evidence type="ECO:0000256" key="2">
    <source>
        <dbReference type="ARBA" id="ARBA00022448"/>
    </source>
</evidence>
<dbReference type="GO" id="GO:0005886">
    <property type="term" value="C:plasma membrane"/>
    <property type="evidence" value="ECO:0007669"/>
    <property type="project" value="UniProtKB-SubCell"/>
</dbReference>
<sequence>MRRSFDAEGWRERFLILWTIMTILFLLLPLSVIVIMSFSAGQFLTIPKELSLRWYQEVLTNGQWRQAALNSFSIALLAVSIALPAGLGLALANHYAPPRWRAFVRSAAAGPMIVPVIVLAIALFFVLAKLGVVGTRFGVAIGHGLLVMPFVFVSVSTALEYFDDQLIEAAESLGASRSYAWRTVLLPFVVPAIVVGAALAFVNSFDEAVIAIFVGQGGTLTIPSLMWRSINLEITPSIAAVASMVTGIGILIQGAAFLWLWRRLRVSVKLSPSGAT</sequence>
<dbReference type="PANTHER" id="PTHR43357">
    <property type="entry name" value="INNER MEMBRANE ABC TRANSPORTER PERMEASE PROTEIN YDCV"/>
    <property type="match status" value="1"/>
</dbReference>
<evidence type="ECO:0000256" key="4">
    <source>
        <dbReference type="ARBA" id="ARBA00022519"/>
    </source>
</evidence>
<dbReference type="Gene3D" id="1.10.3720.10">
    <property type="entry name" value="MetI-like"/>
    <property type="match status" value="1"/>
</dbReference>
<geneLocation type="plasmid" evidence="10 11">
    <name>pMLa</name>
</geneLocation>
<keyword evidence="6 8" id="KW-1133">Transmembrane helix</keyword>
<dbReference type="KEGG" id="mlo:mlr9382"/>
<evidence type="ECO:0000256" key="1">
    <source>
        <dbReference type="ARBA" id="ARBA00004429"/>
    </source>
</evidence>
<reference evidence="10 11" key="1">
    <citation type="journal article" date="2000" name="DNA Res.">
        <title>Complete genome structure of the nitrogen-fixing symbiotic bacterium Mesorhizobium loti.</title>
        <authorList>
            <person name="Kaneko T."/>
            <person name="Nakamura Y."/>
            <person name="Sato S."/>
            <person name="Asamizu E."/>
            <person name="Kato T."/>
            <person name="Sasamoto S."/>
            <person name="Watanabe A."/>
            <person name="Idesawa K."/>
            <person name="Ishikawa A."/>
            <person name="Kawashima K."/>
            <person name="Kimura T."/>
            <person name="Kishida Y."/>
            <person name="Kiyokawa C."/>
            <person name="Kohara M."/>
            <person name="Matsumoto M."/>
            <person name="Matsuno A."/>
            <person name="Mochizuki Y."/>
            <person name="Nakayama S."/>
            <person name="Nakazaki N."/>
            <person name="Shimpo S."/>
            <person name="Sugimoto M."/>
            <person name="Takeuchi C."/>
            <person name="Yamada M."/>
            <person name="Tabata S."/>
        </authorList>
    </citation>
    <scope>NUCLEOTIDE SEQUENCE [LARGE SCALE GENOMIC DNA]</scope>
    <source>
        <strain evidence="11">LMG 29417 / CECT 9101 / MAFF 303099</strain>
        <plasmid evidence="10 11">pMLa</plasmid>
    </source>
</reference>
<dbReference type="Pfam" id="PF00528">
    <property type="entry name" value="BPD_transp_1"/>
    <property type="match status" value="1"/>
</dbReference>
<dbReference type="GO" id="GO:0055085">
    <property type="term" value="P:transmembrane transport"/>
    <property type="evidence" value="ECO:0007669"/>
    <property type="project" value="InterPro"/>
</dbReference>
<dbReference type="AlphaFoldDB" id="Q981G6"/>
<feature type="transmembrane region" description="Helical" evidence="8">
    <location>
        <begin position="208"/>
        <end position="226"/>
    </location>
</feature>
<feature type="transmembrane region" description="Helical" evidence="8">
    <location>
        <begin position="15"/>
        <end position="46"/>
    </location>
</feature>
<comment type="similarity">
    <text evidence="8">Belongs to the binding-protein-dependent transport system permease family.</text>
</comment>
<name>Q981G6_RHILO</name>
<dbReference type="PROSITE" id="PS50928">
    <property type="entry name" value="ABC_TM1"/>
    <property type="match status" value="1"/>
</dbReference>
<organism evidence="10 11">
    <name type="scientific">Mesorhizobium japonicum (strain LMG 29417 / CECT 9101 / MAFF 303099)</name>
    <name type="common">Mesorhizobium loti (strain MAFF 303099)</name>
    <dbReference type="NCBI Taxonomy" id="266835"/>
    <lineage>
        <taxon>Bacteria</taxon>
        <taxon>Pseudomonadati</taxon>
        <taxon>Pseudomonadota</taxon>
        <taxon>Alphaproteobacteria</taxon>
        <taxon>Hyphomicrobiales</taxon>
        <taxon>Phyllobacteriaceae</taxon>
        <taxon>Mesorhizobium</taxon>
    </lineage>
</organism>
<dbReference type="EMBL" id="BA000013">
    <property type="protein sequence ID" value="BAB54989.1"/>
    <property type="molecule type" value="Genomic_DNA"/>
</dbReference>
<keyword evidence="4" id="KW-0997">Cell inner membrane</keyword>
<protein>
    <submittedName>
        <fullName evidence="10">Permease of ABC transporter</fullName>
    </submittedName>
</protein>
<comment type="subcellular location">
    <subcellularLocation>
        <location evidence="1">Cell inner membrane</location>
        <topology evidence="1">Multi-pass membrane protein</topology>
    </subcellularLocation>
    <subcellularLocation>
        <location evidence="8">Cell membrane</location>
        <topology evidence="8">Multi-pass membrane protein</topology>
    </subcellularLocation>
</comment>
<keyword evidence="2 8" id="KW-0813">Transport</keyword>
<evidence type="ECO:0000259" key="9">
    <source>
        <dbReference type="PROSITE" id="PS50928"/>
    </source>
</evidence>
<dbReference type="CDD" id="cd06261">
    <property type="entry name" value="TM_PBP2"/>
    <property type="match status" value="1"/>
</dbReference>
<feature type="domain" description="ABC transmembrane type-1" evidence="9">
    <location>
        <begin position="68"/>
        <end position="256"/>
    </location>
</feature>
<feature type="transmembrane region" description="Helical" evidence="8">
    <location>
        <begin position="112"/>
        <end position="130"/>
    </location>
</feature>
<dbReference type="InterPro" id="IPR000515">
    <property type="entry name" value="MetI-like"/>
</dbReference>
<dbReference type="Proteomes" id="UP000000552">
    <property type="component" value="Plasmid pMLa"/>
</dbReference>
<feature type="transmembrane region" description="Helical" evidence="8">
    <location>
        <begin position="238"/>
        <end position="261"/>
    </location>
</feature>
<evidence type="ECO:0000256" key="3">
    <source>
        <dbReference type="ARBA" id="ARBA00022475"/>
    </source>
</evidence>
<feature type="transmembrane region" description="Helical" evidence="8">
    <location>
        <begin position="137"/>
        <end position="159"/>
    </location>
</feature>
<evidence type="ECO:0000256" key="8">
    <source>
        <dbReference type="RuleBase" id="RU363032"/>
    </source>
</evidence>
<evidence type="ECO:0000256" key="6">
    <source>
        <dbReference type="ARBA" id="ARBA00022989"/>
    </source>
</evidence>
<dbReference type="PANTHER" id="PTHR43357:SF4">
    <property type="entry name" value="INNER MEMBRANE ABC TRANSPORTER PERMEASE PROTEIN YDCV"/>
    <property type="match status" value="1"/>
</dbReference>
<dbReference type="SUPFAM" id="SSF161098">
    <property type="entry name" value="MetI-like"/>
    <property type="match status" value="1"/>
</dbReference>
<keyword evidence="7 8" id="KW-0472">Membrane</keyword>
<evidence type="ECO:0000313" key="10">
    <source>
        <dbReference type="EMBL" id="BAB54989.1"/>
    </source>
</evidence>
<dbReference type="InterPro" id="IPR035906">
    <property type="entry name" value="MetI-like_sf"/>
</dbReference>
<evidence type="ECO:0000313" key="11">
    <source>
        <dbReference type="Proteomes" id="UP000000552"/>
    </source>
</evidence>
<accession>Q981G6</accession>
<keyword evidence="10" id="KW-0614">Plasmid</keyword>
<evidence type="ECO:0000256" key="5">
    <source>
        <dbReference type="ARBA" id="ARBA00022692"/>
    </source>
</evidence>
<feature type="transmembrane region" description="Helical" evidence="8">
    <location>
        <begin position="179"/>
        <end position="201"/>
    </location>
</feature>
<evidence type="ECO:0000256" key="7">
    <source>
        <dbReference type="ARBA" id="ARBA00023136"/>
    </source>
</evidence>
<gene>
    <name evidence="10" type="ordered locus">mlr9382</name>
</gene>
<keyword evidence="5 8" id="KW-0812">Transmembrane</keyword>